<sequence length="581" mass="66455">MEAKAECLFVPGKLNPADLGTRGISLDELKSSSWLTGPDFLRKDRKEWPKTPEFGADLTQTIFALVDIGKEVTSTTLQINIVDRAYEIDTALSWNELKLQVAKNLKDSDDLVSIDMRMAEEALIRQEQEICIKPNDVKEFKLKKDENGLYRTHCRFDHADMINAHPIFIPKTSSIAKMIVMDAHDELQHAGVPHTLVKVRETYWIPAGRATVKRCLSKCSACKIWKSKSFELPIMPQLPGSRVKRSKPFENVGVDYCGPFKIKSKNEKAWVILFTCFTTRLIHLEVVETMTAEDFLLSFRNFVGRCGKPKYVLSDNAKQFKTAAKALEEIWKKVVHDSRSLDYFLQNSITWDFITERAPWKGGLYERMVALVKNAMKLSIGKKVLTVHNFRTFLIEAEATVNSRPLTYVHSKEPFVIRPADFIYPAVNLQLPSIANDDIANDPTYIPTAATGGEKLVELYQKNLHCLNKFWQIWSKDYLNLLRERNVMAHKNTRGAIKRKPIVGEIVLVFEPDQPRNHWKIAKIQDVIESSDGEVRTCEIQYMDGFITRRAPNHLYPIEEGATTLDIQCDEEEENVDSSVE</sequence>
<reference evidence="2" key="1">
    <citation type="submission" date="2022-11" db="UniProtKB">
        <authorList>
            <consortium name="WormBaseParasite"/>
        </authorList>
    </citation>
    <scope>IDENTIFICATION</scope>
</reference>
<proteinExistence type="predicted"/>
<evidence type="ECO:0000313" key="2">
    <source>
        <dbReference type="WBParaSite" id="ES5_v2.g16557.t1"/>
    </source>
</evidence>
<protein>
    <submittedName>
        <fullName evidence="2">Integrase catalytic domain-containing protein</fullName>
    </submittedName>
</protein>
<dbReference type="WBParaSite" id="ES5_v2.g16557.t1">
    <property type="protein sequence ID" value="ES5_v2.g16557.t1"/>
    <property type="gene ID" value="ES5_v2.g16557"/>
</dbReference>
<evidence type="ECO:0000313" key="1">
    <source>
        <dbReference type="Proteomes" id="UP000887579"/>
    </source>
</evidence>
<dbReference type="Proteomes" id="UP000887579">
    <property type="component" value="Unplaced"/>
</dbReference>
<organism evidence="1 2">
    <name type="scientific">Panagrolaimus sp. ES5</name>
    <dbReference type="NCBI Taxonomy" id="591445"/>
    <lineage>
        <taxon>Eukaryota</taxon>
        <taxon>Metazoa</taxon>
        <taxon>Ecdysozoa</taxon>
        <taxon>Nematoda</taxon>
        <taxon>Chromadorea</taxon>
        <taxon>Rhabditida</taxon>
        <taxon>Tylenchina</taxon>
        <taxon>Panagrolaimomorpha</taxon>
        <taxon>Panagrolaimoidea</taxon>
        <taxon>Panagrolaimidae</taxon>
        <taxon>Panagrolaimus</taxon>
    </lineage>
</organism>
<accession>A0AC34FHU9</accession>
<name>A0AC34FHU9_9BILA</name>